<keyword evidence="2" id="KW-1185">Reference proteome</keyword>
<dbReference type="EMBL" id="JAYKXN010000001">
    <property type="protein sequence ID" value="KAK7317557.1"/>
    <property type="molecule type" value="Genomic_DNA"/>
</dbReference>
<protein>
    <submittedName>
        <fullName evidence="1">Uncharacterized protein</fullName>
    </submittedName>
</protein>
<dbReference type="Proteomes" id="UP001359559">
    <property type="component" value="Unassembled WGS sequence"/>
</dbReference>
<reference evidence="1 2" key="1">
    <citation type="submission" date="2024-01" db="EMBL/GenBank/DDBJ databases">
        <title>The genomes of 5 underutilized Papilionoideae crops provide insights into root nodulation and disease resistance.</title>
        <authorList>
            <person name="Yuan L."/>
        </authorList>
    </citation>
    <scope>NUCLEOTIDE SEQUENCE [LARGE SCALE GENOMIC DNA]</scope>
    <source>
        <strain evidence="1">LY-2023</strain>
        <tissue evidence="1">Leaf</tissue>
    </source>
</reference>
<dbReference type="GO" id="GO:0003723">
    <property type="term" value="F:RNA binding"/>
    <property type="evidence" value="ECO:0007669"/>
    <property type="project" value="InterPro"/>
</dbReference>
<evidence type="ECO:0000313" key="2">
    <source>
        <dbReference type="Proteomes" id="UP001359559"/>
    </source>
</evidence>
<proteinExistence type="predicted"/>
<sequence length="174" mass="19260">MNYQVIAIAQTGKHNDKRESYGDTLIIDPWRIINGRFLVPMAIALSGQLLLGQSIMVKPSEAETNLVQHNASGVAFGVASPYRAVDRKLYVMLSVLIVDTESARASRQQLKEAIYISLFDMNVPVVCALNQVLIMDKLPVKIMSHSCKIANITDKRALCKNHKITDGVLLLTSH</sequence>
<dbReference type="GO" id="GO:0005634">
    <property type="term" value="C:nucleus"/>
    <property type="evidence" value="ECO:0007669"/>
    <property type="project" value="InterPro"/>
</dbReference>
<dbReference type="PANTHER" id="PTHR48036">
    <property type="entry name" value="SPLICING FACTOR (PAD-1), PUTATIVE (AFU_ORTHOLOGUE AFUA_1G15810)-RELATED"/>
    <property type="match status" value="1"/>
</dbReference>
<gene>
    <name evidence="1" type="ORF">RJT34_01901</name>
</gene>
<dbReference type="GO" id="GO:0006397">
    <property type="term" value="P:mRNA processing"/>
    <property type="evidence" value="ECO:0007669"/>
    <property type="project" value="InterPro"/>
</dbReference>
<dbReference type="InterPro" id="IPR006509">
    <property type="entry name" value="RBM39_SF"/>
</dbReference>
<organism evidence="1 2">
    <name type="scientific">Clitoria ternatea</name>
    <name type="common">Butterfly pea</name>
    <dbReference type="NCBI Taxonomy" id="43366"/>
    <lineage>
        <taxon>Eukaryota</taxon>
        <taxon>Viridiplantae</taxon>
        <taxon>Streptophyta</taxon>
        <taxon>Embryophyta</taxon>
        <taxon>Tracheophyta</taxon>
        <taxon>Spermatophyta</taxon>
        <taxon>Magnoliopsida</taxon>
        <taxon>eudicotyledons</taxon>
        <taxon>Gunneridae</taxon>
        <taxon>Pentapetalae</taxon>
        <taxon>rosids</taxon>
        <taxon>fabids</taxon>
        <taxon>Fabales</taxon>
        <taxon>Fabaceae</taxon>
        <taxon>Papilionoideae</taxon>
        <taxon>50 kb inversion clade</taxon>
        <taxon>NPAAA clade</taxon>
        <taxon>indigoferoid/millettioid clade</taxon>
        <taxon>Phaseoleae</taxon>
        <taxon>Clitoria</taxon>
    </lineage>
</organism>
<name>A0AAN9KJY9_CLITE</name>
<dbReference type="AlphaFoldDB" id="A0AAN9KJY9"/>
<evidence type="ECO:0000313" key="1">
    <source>
        <dbReference type="EMBL" id="KAK7317557.1"/>
    </source>
</evidence>
<comment type="caution">
    <text evidence="1">The sequence shown here is derived from an EMBL/GenBank/DDBJ whole genome shotgun (WGS) entry which is preliminary data.</text>
</comment>
<accession>A0AAN9KJY9</accession>